<evidence type="ECO:0000259" key="2">
    <source>
        <dbReference type="Pfam" id="PF05050"/>
    </source>
</evidence>
<dbReference type="Proteomes" id="UP001642540">
    <property type="component" value="Unassembled WGS sequence"/>
</dbReference>
<keyword evidence="4" id="KW-1185">Reference proteome</keyword>
<dbReference type="EMBL" id="CAXLJM020000124">
    <property type="protein sequence ID" value="CAL8139318.1"/>
    <property type="molecule type" value="Genomic_DNA"/>
</dbReference>
<dbReference type="InterPro" id="IPR053202">
    <property type="entry name" value="EGF_Rcpt_Signaling_Reg"/>
</dbReference>
<dbReference type="Gene3D" id="3.40.50.150">
    <property type="entry name" value="Vaccinia Virus protein VP39"/>
    <property type="match status" value="1"/>
</dbReference>
<dbReference type="SUPFAM" id="SSF53335">
    <property type="entry name" value="S-adenosyl-L-methionine-dependent methyltransferases"/>
    <property type="match status" value="1"/>
</dbReference>
<keyword evidence="1" id="KW-0472">Membrane</keyword>
<keyword evidence="1" id="KW-1133">Transmembrane helix</keyword>
<name>A0ABP1RYU8_9HEXA</name>
<feature type="domain" description="Methyltransferase FkbM" evidence="2">
    <location>
        <begin position="151"/>
        <end position="322"/>
    </location>
</feature>
<accession>A0ABP1RYU8</accession>
<organism evidence="3 4">
    <name type="scientific">Orchesella dallaii</name>
    <dbReference type="NCBI Taxonomy" id="48710"/>
    <lineage>
        <taxon>Eukaryota</taxon>
        <taxon>Metazoa</taxon>
        <taxon>Ecdysozoa</taxon>
        <taxon>Arthropoda</taxon>
        <taxon>Hexapoda</taxon>
        <taxon>Collembola</taxon>
        <taxon>Entomobryomorpha</taxon>
        <taxon>Entomobryoidea</taxon>
        <taxon>Orchesellidae</taxon>
        <taxon>Orchesellinae</taxon>
        <taxon>Orchesella</taxon>
    </lineage>
</organism>
<keyword evidence="1" id="KW-0812">Transmembrane</keyword>
<protein>
    <recommendedName>
        <fullName evidence="2">Methyltransferase FkbM domain-containing protein</fullName>
    </recommendedName>
</protein>
<evidence type="ECO:0000256" key="1">
    <source>
        <dbReference type="SAM" id="Phobius"/>
    </source>
</evidence>
<comment type="caution">
    <text evidence="3">The sequence shown here is derived from an EMBL/GenBank/DDBJ whole genome shotgun (WGS) entry which is preliminary data.</text>
</comment>
<dbReference type="Pfam" id="PF05050">
    <property type="entry name" value="Methyltransf_21"/>
    <property type="match status" value="1"/>
</dbReference>
<dbReference type="InterPro" id="IPR029063">
    <property type="entry name" value="SAM-dependent_MTases_sf"/>
</dbReference>
<dbReference type="PANTHER" id="PTHR34009">
    <property type="entry name" value="PROTEIN STAR"/>
    <property type="match status" value="1"/>
</dbReference>
<proteinExistence type="predicted"/>
<evidence type="ECO:0000313" key="3">
    <source>
        <dbReference type="EMBL" id="CAL8139318.1"/>
    </source>
</evidence>
<dbReference type="InterPro" id="IPR006342">
    <property type="entry name" value="FkbM_mtfrase"/>
</dbReference>
<gene>
    <name evidence="3" type="ORF">ODALV1_LOCUS27783</name>
</gene>
<dbReference type="PANTHER" id="PTHR34009:SF2">
    <property type="entry name" value="PROTEIN STAR"/>
    <property type="match status" value="1"/>
</dbReference>
<sequence length="345" mass="40105">MRGESKTTYHPFRQPFPPDYLIKCGLFLQSCWKFFNRNHSKTCHLRPFLNSSSRRCLLLLLAITILLLVYGFPFWIPVREEEDHWAHLVHRGFLQQLKNTHLFPPYPKGIPYNLSVTFKSYGEHDKFNRIVLGTIFKNQKRLQDKGFFVEAGALDGQYLSHTLELESKFGWKGLLIEASPSKVKELKSKKRKAWVADVCLTNETYTKAPFMTKKNQKKHYKRGNGKIALKHSFQKGENRSNYVVEEEVECYHLFSLLKAIAMDNIGPKVVDLLVLDIEGGEYQILEGYPFHLLPIKVVAVEHWLTPEGPNKIIELMTRKGYVVEYQSVSDLVFILKSAKLDFEKH</sequence>
<evidence type="ECO:0000313" key="4">
    <source>
        <dbReference type="Proteomes" id="UP001642540"/>
    </source>
</evidence>
<feature type="transmembrane region" description="Helical" evidence="1">
    <location>
        <begin position="56"/>
        <end position="76"/>
    </location>
</feature>
<reference evidence="3 4" key="1">
    <citation type="submission" date="2024-08" db="EMBL/GenBank/DDBJ databases">
        <authorList>
            <person name="Cucini C."/>
            <person name="Frati F."/>
        </authorList>
    </citation>
    <scope>NUCLEOTIDE SEQUENCE [LARGE SCALE GENOMIC DNA]</scope>
</reference>